<evidence type="ECO:0000256" key="2">
    <source>
        <dbReference type="ARBA" id="ARBA00022692"/>
    </source>
</evidence>
<dbReference type="AlphaFoldDB" id="W6AW33"/>
<feature type="transmembrane region" description="Helical" evidence="5">
    <location>
        <begin position="6"/>
        <end position="33"/>
    </location>
</feature>
<keyword evidence="3 5" id="KW-1133">Transmembrane helix</keyword>
<comment type="subcellular location">
    <subcellularLocation>
        <location evidence="1">Membrane</location>
        <topology evidence="1">Multi-pass membrane protein</topology>
    </subcellularLocation>
</comment>
<keyword evidence="7" id="KW-1185">Reference proteome</keyword>
<evidence type="ECO:0000313" key="7">
    <source>
        <dbReference type="Proteomes" id="UP000019260"/>
    </source>
</evidence>
<feature type="transmembrane region" description="Helical" evidence="5">
    <location>
        <begin position="211"/>
        <end position="235"/>
    </location>
</feature>
<keyword evidence="4 5" id="KW-0472">Membrane</keyword>
<accession>W6AW33</accession>
<reference evidence="6 7" key="1">
    <citation type="submission" date="2013-09" db="EMBL/GenBank/DDBJ databases">
        <title>Complete genome sequence of Spiroplasma mirum suckling mouse cataract agent.</title>
        <authorList>
            <person name="Landry C.A."/>
            <person name="Bastian F.O."/>
            <person name="Thune R.L."/>
        </authorList>
    </citation>
    <scope>NUCLEOTIDE SEQUENCE [LARGE SCALE GENOMIC DNA]</scope>
    <source>
        <strain evidence="6 7">SMCA</strain>
    </source>
</reference>
<dbReference type="Pfam" id="PF04973">
    <property type="entry name" value="NMN_transporter"/>
    <property type="match status" value="1"/>
</dbReference>
<proteinExistence type="predicted"/>
<dbReference type="InterPro" id="IPR006419">
    <property type="entry name" value="NMN_transpt_PnuC"/>
</dbReference>
<dbReference type="GO" id="GO:0016020">
    <property type="term" value="C:membrane"/>
    <property type="evidence" value="ECO:0007669"/>
    <property type="project" value="UniProtKB-SubCell"/>
</dbReference>
<dbReference type="KEGG" id="smia:P344_02950"/>
<feature type="transmembrane region" description="Helical" evidence="5">
    <location>
        <begin position="180"/>
        <end position="199"/>
    </location>
</feature>
<dbReference type="STRING" id="838561.P344_02950"/>
<dbReference type="HOGENOM" id="CLU_1174830_0_0_14"/>
<dbReference type="eggNOG" id="COG0534">
    <property type="taxonomic scope" value="Bacteria"/>
</dbReference>
<protein>
    <recommendedName>
        <fullName evidence="8">Nicotinamide mononucleotide transporter PnuC</fullName>
    </recommendedName>
</protein>
<gene>
    <name evidence="6" type="ORF">P344_02950</name>
</gene>
<dbReference type="OrthoDB" id="388122at2"/>
<dbReference type="GO" id="GO:0034257">
    <property type="term" value="F:nicotinamide riboside transmembrane transporter activity"/>
    <property type="evidence" value="ECO:0007669"/>
    <property type="project" value="InterPro"/>
</dbReference>
<sequence>MIIYGLFAFAWGYNGTAQLNIFFFLPFQIIGWYHWQKRIGVWETEVKMWEWRWYYVLVGAIIIGIIISVIFYFEIPWLLKLITGQYDYDNQVAPHLLDTLNTGLSIIVLIMVIQGAYNIIDKELALVYATPDLMHDLWYVNQYNIINHLHRLDAVTMIPYNEMHAFINVATQYSMQVNNLILPFSIMIGLGCTRNFFIAYGQRNSQKMKEIAGNGFATTTIFSIIVAFVIFCIIFT</sequence>
<feature type="transmembrane region" description="Helical" evidence="5">
    <location>
        <begin position="99"/>
        <end position="120"/>
    </location>
</feature>
<evidence type="ECO:0000256" key="4">
    <source>
        <dbReference type="ARBA" id="ARBA00023136"/>
    </source>
</evidence>
<feature type="transmembrane region" description="Helical" evidence="5">
    <location>
        <begin position="54"/>
        <end position="79"/>
    </location>
</feature>
<dbReference type="EMBL" id="CP006720">
    <property type="protein sequence ID" value="AHI57934.1"/>
    <property type="molecule type" value="Genomic_DNA"/>
</dbReference>
<evidence type="ECO:0000256" key="5">
    <source>
        <dbReference type="SAM" id="Phobius"/>
    </source>
</evidence>
<organism evidence="6 7">
    <name type="scientific">Spiroplasma mirum ATCC 29335</name>
    <dbReference type="NCBI Taxonomy" id="838561"/>
    <lineage>
        <taxon>Bacteria</taxon>
        <taxon>Bacillati</taxon>
        <taxon>Mycoplasmatota</taxon>
        <taxon>Mollicutes</taxon>
        <taxon>Entomoplasmatales</taxon>
        <taxon>Spiroplasmataceae</taxon>
        <taxon>Spiroplasma</taxon>
    </lineage>
</organism>
<dbReference type="eggNOG" id="COG3201">
    <property type="taxonomic scope" value="Bacteria"/>
</dbReference>
<name>W6AW33_9MOLU</name>
<keyword evidence="2 5" id="KW-0812">Transmembrane</keyword>
<evidence type="ECO:0000313" key="6">
    <source>
        <dbReference type="EMBL" id="AHI57934.1"/>
    </source>
</evidence>
<evidence type="ECO:0000256" key="3">
    <source>
        <dbReference type="ARBA" id="ARBA00022989"/>
    </source>
</evidence>
<dbReference type="Proteomes" id="UP000019260">
    <property type="component" value="Chromosome"/>
</dbReference>
<dbReference type="PATRIC" id="fig|838561.3.peg.575"/>
<evidence type="ECO:0000256" key="1">
    <source>
        <dbReference type="ARBA" id="ARBA00004141"/>
    </source>
</evidence>
<evidence type="ECO:0008006" key="8">
    <source>
        <dbReference type="Google" id="ProtNLM"/>
    </source>
</evidence>